<keyword evidence="3" id="KW-0597">Phosphoprotein</keyword>
<dbReference type="Pfam" id="PF00512">
    <property type="entry name" value="HisKA"/>
    <property type="match status" value="1"/>
</dbReference>
<keyword evidence="6" id="KW-0902">Two-component regulatory system</keyword>
<dbReference type="SUPFAM" id="SSF55874">
    <property type="entry name" value="ATPase domain of HSP90 chaperone/DNA topoisomerase II/histidine kinase"/>
    <property type="match status" value="1"/>
</dbReference>
<dbReference type="RefSeq" id="WP_090503672.1">
    <property type="nucleotide sequence ID" value="NZ_FNCH01000023.1"/>
</dbReference>
<reference evidence="9" key="1">
    <citation type="submission" date="2016-10" db="EMBL/GenBank/DDBJ databases">
        <authorList>
            <person name="Varghese N."/>
            <person name="Submissions S."/>
        </authorList>
    </citation>
    <scope>NUCLEOTIDE SEQUENCE [LARGE SCALE GENOMIC DNA]</scope>
    <source>
        <strain evidence="9">DSM 17933</strain>
    </source>
</reference>
<evidence type="ECO:0000313" key="9">
    <source>
        <dbReference type="Proteomes" id="UP000199643"/>
    </source>
</evidence>
<evidence type="ECO:0000256" key="5">
    <source>
        <dbReference type="ARBA" id="ARBA00022777"/>
    </source>
</evidence>
<dbReference type="PRINTS" id="PR00344">
    <property type="entry name" value="BCTRLSENSOR"/>
</dbReference>
<dbReference type="InterPro" id="IPR035965">
    <property type="entry name" value="PAS-like_dom_sf"/>
</dbReference>
<keyword evidence="4" id="KW-0808">Transferase</keyword>
<dbReference type="Gene3D" id="3.30.565.10">
    <property type="entry name" value="Histidine kinase-like ATPase, C-terminal domain"/>
    <property type="match status" value="1"/>
</dbReference>
<dbReference type="InterPro" id="IPR050351">
    <property type="entry name" value="BphY/WalK/GraS-like"/>
</dbReference>
<evidence type="ECO:0000256" key="4">
    <source>
        <dbReference type="ARBA" id="ARBA00022679"/>
    </source>
</evidence>
<dbReference type="InterPro" id="IPR003661">
    <property type="entry name" value="HisK_dim/P_dom"/>
</dbReference>
<dbReference type="Pfam" id="PF02518">
    <property type="entry name" value="HATPase_c"/>
    <property type="match status" value="1"/>
</dbReference>
<dbReference type="PANTHER" id="PTHR45453">
    <property type="entry name" value="PHOSPHATE REGULON SENSOR PROTEIN PHOR"/>
    <property type="match status" value="1"/>
</dbReference>
<dbReference type="SMART" id="SM00387">
    <property type="entry name" value="HATPase_c"/>
    <property type="match status" value="1"/>
</dbReference>
<sequence length="357" mass="40607">MQTKSQQISDLVTLNEELENYFANTIIPQLFVDSELILRKFTPPAMKQFSLKADFIGRSIMDVHENFRFPTIIENIKTVIATGKILEKEIQTTDMHWFQMNILPYINRRDNKTNGVIITFVDITARVKDLRDQEKLVAEHELLLDSIAHDIKNPILALSLSLSAMKLDVEKKAERLPKLIDAMERSLNNIKNVVEDLVQGHWDKQRNESAEELIDLGNIVDDVRLSIPSLIHESGAIIETDLKATEITFVRRKLRSILYNLVSNAIKYTPKDRKPHVKIHSEKCGDYMLLKVSDNGIGLTEEAKTIIFEKFKRVKTSVEGSGVGLYLVHTIVNNAGGKIEIENNAEVGSAFKIFLKN</sequence>
<dbReference type="InterPro" id="IPR036097">
    <property type="entry name" value="HisK_dim/P_sf"/>
</dbReference>
<evidence type="ECO:0000313" key="8">
    <source>
        <dbReference type="EMBL" id="SDH39615.1"/>
    </source>
</evidence>
<name>A0A1G8C2J6_9SPHI</name>
<dbReference type="SMART" id="SM00388">
    <property type="entry name" value="HisKA"/>
    <property type="match status" value="1"/>
</dbReference>
<dbReference type="OrthoDB" id="9766459at2"/>
<accession>A0A1G8C2J6</accession>
<gene>
    <name evidence="8" type="ORF">SAMN05421827_12348</name>
</gene>
<dbReference type="SUPFAM" id="SSF55785">
    <property type="entry name" value="PYP-like sensor domain (PAS domain)"/>
    <property type="match status" value="1"/>
</dbReference>
<evidence type="ECO:0000259" key="7">
    <source>
        <dbReference type="PROSITE" id="PS50109"/>
    </source>
</evidence>
<dbReference type="InterPro" id="IPR005467">
    <property type="entry name" value="His_kinase_dom"/>
</dbReference>
<dbReference type="STRING" id="405671.SAMN05421827_12348"/>
<dbReference type="SUPFAM" id="SSF47384">
    <property type="entry name" value="Homodimeric domain of signal transducing histidine kinase"/>
    <property type="match status" value="1"/>
</dbReference>
<dbReference type="Pfam" id="PF13596">
    <property type="entry name" value="PAS_10"/>
    <property type="match status" value="1"/>
</dbReference>
<evidence type="ECO:0000256" key="6">
    <source>
        <dbReference type="ARBA" id="ARBA00023012"/>
    </source>
</evidence>
<proteinExistence type="predicted"/>
<dbReference type="GO" id="GO:0004721">
    <property type="term" value="F:phosphoprotein phosphatase activity"/>
    <property type="evidence" value="ECO:0007669"/>
    <property type="project" value="TreeGrafter"/>
</dbReference>
<dbReference type="AlphaFoldDB" id="A0A1G8C2J6"/>
<keyword evidence="5 8" id="KW-0418">Kinase</keyword>
<dbReference type="PANTHER" id="PTHR45453:SF1">
    <property type="entry name" value="PHOSPHATE REGULON SENSOR PROTEIN PHOR"/>
    <property type="match status" value="1"/>
</dbReference>
<dbReference type="PROSITE" id="PS50109">
    <property type="entry name" value="HIS_KIN"/>
    <property type="match status" value="1"/>
</dbReference>
<comment type="catalytic activity">
    <reaction evidence="1">
        <text>ATP + protein L-histidine = ADP + protein N-phospho-L-histidine.</text>
        <dbReference type="EC" id="2.7.13.3"/>
    </reaction>
</comment>
<dbReference type="EC" id="2.7.13.3" evidence="2"/>
<dbReference type="InterPro" id="IPR036890">
    <property type="entry name" value="HATPase_C_sf"/>
</dbReference>
<protein>
    <recommendedName>
        <fullName evidence="2">histidine kinase</fullName>
        <ecNumber evidence="2">2.7.13.3</ecNumber>
    </recommendedName>
</protein>
<feature type="domain" description="Histidine kinase" evidence="7">
    <location>
        <begin position="146"/>
        <end position="357"/>
    </location>
</feature>
<dbReference type="GO" id="GO:0005886">
    <property type="term" value="C:plasma membrane"/>
    <property type="evidence" value="ECO:0007669"/>
    <property type="project" value="TreeGrafter"/>
</dbReference>
<dbReference type="EMBL" id="FNCH01000023">
    <property type="protein sequence ID" value="SDH39615.1"/>
    <property type="molecule type" value="Genomic_DNA"/>
</dbReference>
<dbReference type="Gene3D" id="3.30.450.20">
    <property type="entry name" value="PAS domain"/>
    <property type="match status" value="1"/>
</dbReference>
<keyword evidence="9" id="KW-1185">Reference proteome</keyword>
<dbReference type="InterPro" id="IPR004358">
    <property type="entry name" value="Sig_transdc_His_kin-like_C"/>
</dbReference>
<organism evidence="8 9">
    <name type="scientific">Pedobacter terrae</name>
    <dbReference type="NCBI Taxonomy" id="405671"/>
    <lineage>
        <taxon>Bacteria</taxon>
        <taxon>Pseudomonadati</taxon>
        <taxon>Bacteroidota</taxon>
        <taxon>Sphingobacteriia</taxon>
        <taxon>Sphingobacteriales</taxon>
        <taxon>Sphingobacteriaceae</taxon>
        <taxon>Pedobacter</taxon>
    </lineage>
</organism>
<evidence type="ECO:0000256" key="1">
    <source>
        <dbReference type="ARBA" id="ARBA00000085"/>
    </source>
</evidence>
<dbReference type="CDD" id="cd00082">
    <property type="entry name" value="HisKA"/>
    <property type="match status" value="1"/>
</dbReference>
<dbReference type="GO" id="GO:0000155">
    <property type="term" value="F:phosphorelay sensor kinase activity"/>
    <property type="evidence" value="ECO:0007669"/>
    <property type="project" value="InterPro"/>
</dbReference>
<evidence type="ECO:0000256" key="3">
    <source>
        <dbReference type="ARBA" id="ARBA00022553"/>
    </source>
</evidence>
<dbReference type="CDD" id="cd00075">
    <property type="entry name" value="HATPase"/>
    <property type="match status" value="1"/>
</dbReference>
<dbReference type="Proteomes" id="UP000199643">
    <property type="component" value="Unassembled WGS sequence"/>
</dbReference>
<evidence type="ECO:0000256" key="2">
    <source>
        <dbReference type="ARBA" id="ARBA00012438"/>
    </source>
</evidence>
<dbReference type="Gene3D" id="1.10.287.130">
    <property type="match status" value="1"/>
</dbReference>
<dbReference type="GO" id="GO:0016036">
    <property type="term" value="P:cellular response to phosphate starvation"/>
    <property type="evidence" value="ECO:0007669"/>
    <property type="project" value="TreeGrafter"/>
</dbReference>
<dbReference type="InterPro" id="IPR003594">
    <property type="entry name" value="HATPase_dom"/>
</dbReference>